<evidence type="ECO:0000313" key="3">
    <source>
        <dbReference type="Proteomes" id="UP001177140"/>
    </source>
</evidence>
<protein>
    <recommendedName>
        <fullName evidence="1">AB hydrolase-1 domain-containing protein</fullName>
    </recommendedName>
</protein>
<feature type="domain" description="AB hydrolase-1" evidence="1">
    <location>
        <begin position="369"/>
        <end position="477"/>
    </location>
</feature>
<keyword evidence="3" id="KW-1185">Reference proteome</keyword>
<dbReference type="InterPro" id="IPR052370">
    <property type="entry name" value="Meta-cleavage_hydrolase"/>
</dbReference>
<dbReference type="Proteomes" id="UP001177140">
    <property type="component" value="Unassembled WGS sequence"/>
</dbReference>
<organism evidence="2 3">
    <name type="scientific">Papaver nudicaule</name>
    <name type="common">Iceland poppy</name>
    <dbReference type="NCBI Taxonomy" id="74823"/>
    <lineage>
        <taxon>Eukaryota</taxon>
        <taxon>Viridiplantae</taxon>
        <taxon>Streptophyta</taxon>
        <taxon>Embryophyta</taxon>
        <taxon>Tracheophyta</taxon>
        <taxon>Spermatophyta</taxon>
        <taxon>Magnoliopsida</taxon>
        <taxon>Ranunculales</taxon>
        <taxon>Papaveraceae</taxon>
        <taxon>Papaveroideae</taxon>
        <taxon>Papaver</taxon>
    </lineage>
</organism>
<reference evidence="2" key="1">
    <citation type="submission" date="2022-03" db="EMBL/GenBank/DDBJ databases">
        <title>A functionally conserved STORR gene fusion in Papaver species that diverged 16.8 million years ago.</title>
        <authorList>
            <person name="Catania T."/>
        </authorList>
    </citation>
    <scope>NUCLEOTIDE SEQUENCE</scope>
    <source>
        <strain evidence="2">S-191538</strain>
    </source>
</reference>
<dbReference type="SUPFAM" id="SSF53474">
    <property type="entry name" value="alpha/beta-Hydrolases"/>
    <property type="match status" value="2"/>
</dbReference>
<dbReference type="Pfam" id="PF00561">
    <property type="entry name" value="Abhydrolase_1"/>
    <property type="match status" value="2"/>
</dbReference>
<dbReference type="Gene3D" id="3.40.50.1820">
    <property type="entry name" value="alpha/beta hydrolase"/>
    <property type="match status" value="2"/>
</dbReference>
<comment type="caution">
    <text evidence="2">The sequence shown here is derived from an EMBL/GenBank/DDBJ whole genome shotgun (WGS) entry which is preliminary data.</text>
</comment>
<sequence length="597" mass="67790">MATSSSWFSLVSLFESHLRNTFTSSGLYSQSIDIDSDTTLHFWSPKHPSLTLPSLVLLHGFGGNSVWQWSSQVQCLSTHFNLYVPDLIFFGESFTTSLERSEIFQAVSVGKLLEKLGVTRYSVIGTSYGGFVAYHMARLWPERVEKIVIVNSALNLRSKDTEELLKKAKIEKIESLFLPSSSAELLACFRLMHKRFPIYIPEFLLNDILNVLCNENRKEKLELLRGTTVGQEEIVSISPLHQEVLIIWGEDDPIFPLEKGYELKELIGDKVSMDVMPKTSHTPQNENPKLFNEIVKKFFNTKVIKNTTMCTPQKEAVMATSSSCLSLVSWYESHLRNTFTSSGLSSKSINIDADTTMHYWSPKHPLALPPLVLIHGFGGSSLWQWSKQVQYLCTHFTLYLPDLIFIGKSVTNSSERSEVFQAVSVAKLLELLGVTRYSVMGTSYGGFVAYHMARLWPDRVEKVIIAKDMPSSPDELLTLIRLMHKPRFPIYIPHFLLNDFLNILCNENRTERLELLKGTTVGKEDIISLPPIQQEVLIVWGEDDPIFPLEKGCELKELIGDKVRMEVMLKTSHTPQIENPKLFNDIVKKFLLGMSSL</sequence>
<proteinExistence type="predicted"/>
<dbReference type="PANTHER" id="PTHR43139">
    <property type="entry name" value="SI:DKEY-122A22.2"/>
    <property type="match status" value="1"/>
</dbReference>
<dbReference type="EMBL" id="JAJJMA010186354">
    <property type="protein sequence ID" value="MCL7038071.1"/>
    <property type="molecule type" value="Genomic_DNA"/>
</dbReference>
<evidence type="ECO:0000259" key="1">
    <source>
        <dbReference type="Pfam" id="PF00561"/>
    </source>
</evidence>
<dbReference type="AlphaFoldDB" id="A0AA41SKX6"/>
<feature type="domain" description="AB hydrolase-1" evidence="1">
    <location>
        <begin position="53"/>
        <end position="287"/>
    </location>
</feature>
<dbReference type="InterPro" id="IPR029058">
    <property type="entry name" value="AB_hydrolase_fold"/>
</dbReference>
<accession>A0AA41SKX6</accession>
<evidence type="ECO:0000313" key="2">
    <source>
        <dbReference type="EMBL" id="MCL7038071.1"/>
    </source>
</evidence>
<name>A0AA41SKX6_PAPNU</name>
<dbReference type="PRINTS" id="PR00111">
    <property type="entry name" value="ABHYDROLASE"/>
</dbReference>
<gene>
    <name evidence="2" type="ORF">MKW94_013082</name>
</gene>
<dbReference type="InterPro" id="IPR000073">
    <property type="entry name" value="AB_hydrolase_1"/>
</dbReference>
<dbReference type="PANTHER" id="PTHR43139:SF52">
    <property type="entry name" value="SI:DKEY-122A22.2"/>
    <property type="match status" value="1"/>
</dbReference>